<dbReference type="Pfam" id="PF00025">
    <property type="entry name" value="Arf"/>
    <property type="match status" value="1"/>
</dbReference>
<organism evidence="7 8">
    <name type="scientific">Stylonychia lemnae</name>
    <name type="common">Ciliate</name>
    <dbReference type="NCBI Taxonomy" id="5949"/>
    <lineage>
        <taxon>Eukaryota</taxon>
        <taxon>Sar</taxon>
        <taxon>Alveolata</taxon>
        <taxon>Ciliophora</taxon>
        <taxon>Intramacronucleata</taxon>
        <taxon>Spirotrichea</taxon>
        <taxon>Stichotrichia</taxon>
        <taxon>Sporadotrichida</taxon>
        <taxon>Oxytrichidae</taxon>
        <taxon>Stylonychinae</taxon>
        <taxon>Stylonychia</taxon>
    </lineage>
</organism>
<evidence type="ECO:0000256" key="1">
    <source>
        <dbReference type="ARBA" id="ARBA00010290"/>
    </source>
</evidence>
<dbReference type="PROSITE" id="PS51417">
    <property type="entry name" value="ARF"/>
    <property type="match status" value="1"/>
</dbReference>
<dbReference type="PANTHER" id="PTHR45732:SF7">
    <property type="entry name" value="ADP-RIBOSYLATION FACTOR-LIKE PROTEIN 8"/>
    <property type="match status" value="1"/>
</dbReference>
<keyword evidence="3 4" id="KW-0342">GTP-binding</keyword>
<evidence type="ECO:0000256" key="3">
    <source>
        <dbReference type="ARBA" id="ARBA00023134"/>
    </source>
</evidence>
<gene>
    <name evidence="7" type="primary">Contig587.g657</name>
    <name evidence="7" type="ORF">STYLEM_7791</name>
</gene>
<dbReference type="PANTHER" id="PTHR45732">
    <property type="entry name" value="ADP-RIBOSYLATION FACTOR-LIKE PROTEIN 8"/>
    <property type="match status" value="1"/>
</dbReference>
<dbReference type="InterPro" id="IPR005225">
    <property type="entry name" value="Small_GTP-bd"/>
</dbReference>
<keyword evidence="5" id="KW-0479">Metal-binding</keyword>
<keyword evidence="2 4" id="KW-0547">Nucleotide-binding</keyword>
<dbReference type="PRINTS" id="PR00328">
    <property type="entry name" value="SAR1GTPBP"/>
</dbReference>
<dbReference type="InterPro" id="IPR044154">
    <property type="entry name" value="Arl8a/8b"/>
</dbReference>
<comment type="similarity">
    <text evidence="1 6">Belongs to the small GTPase superfamily. Arf family.</text>
</comment>
<dbReference type="GO" id="GO:0046872">
    <property type="term" value="F:metal ion binding"/>
    <property type="evidence" value="ECO:0007669"/>
    <property type="project" value="UniProtKB-KW"/>
</dbReference>
<reference evidence="7 8" key="1">
    <citation type="submission" date="2014-06" db="EMBL/GenBank/DDBJ databases">
        <authorList>
            <person name="Swart Estienne"/>
        </authorList>
    </citation>
    <scope>NUCLEOTIDE SEQUENCE [LARGE SCALE GENOMIC DNA]</scope>
    <source>
        <strain evidence="7 8">130c</strain>
    </source>
</reference>
<dbReference type="OrthoDB" id="2011769at2759"/>
<dbReference type="CDD" id="cd04159">
    <property type="entry name" value="Arl10_like"/>
    <property type="match status" value="1"/>
</dbReference>
<evidence type="ECO:0000256" key="2">
    <source>
        <dbReference type="ARBA" id="ARBA00022741"/>
    </source>
</evidence>
<dbReference type="EMBL" id="CCKQ01007440">
    <property type="protein sequence ID" value="CDW78807.1"/>
    <property type="molecule type" value="Genomic_DNA"/>
</dbReference>
<evidence type="ECO:0000313" key="7">
    <source>
        <dbReference type="EMBL" id="CDW78807.1"/>
    </source>
</evidence>
<dbReference type="GO" id="GO:0015031">
    <property type="term" value="P:protein transport"/>
    <property type="evidence" value="ECO:0007669"/>
    <property type="project" value="InterPro"/>
</dbReference>
<dbReference type="Proteomes" id="UP000039865">
    <property type="component" value="Unassembled WGS sequence"/>
</dbReference>
<dbReference type="GO" id="GO:0005525">
    <property type="term" value="F:GTP binding"/>
    <property type="evidence" value="ECO:0007669"/>
    <property type="project" value="UniProtKB-KW"/>
</dbReference>
<dbReference type="OMA" id="FRNMWER"/>
<dbReference type="SMART" id="SM00175">
    <property type="entry name" value="RAB"/>
    <property type="match status" value="1"/>
</dbReference>
<dbReference type="InterPro" id="IPR006689">
    <property type="entry name" value="Small_GTPase_ARF/SAR"/>
</dbReference>
<dbReference type="SMART" id="SM00177">
    <property type="entry name" value="ARF"/>
    <property type="match status" value="1"/>
</dbReference>
<keyword evidence="8" id="KW-1185">Reference proteome</keyword>
<dbReference type="Gene3D" id="3.40.50.300">
    <property type="entry name" value="P-loop containing nucleotide triphosphate hydrolases"/>
    <property type="match status" value="1"/>
</dbReference>
<feature type="binding site" evidence="4">
    <location>
        <position position="75"/>
    </location>
    <ligand>
        <name>GTP</name>
        <dbReference type="ChEBI" id="CHEBI:37565"/>
    </ligand>
</feature>
<keyword evidence="5" id="KW-0460">Magnesium</keyword>
<dbReference type="SUPFAM" id="SSF52540">
    <property type="entry name" value="P-loop containing nucleoside triphosphate hydrolases"/>
    <property type="match status" value="1"/>
</dbReference>
<feature type="binding site" evidence="4">
    <location>
        <begin position="28"/>
        <end position="35"/>
    </location>
    <ligand>
        <name>GTP</name>
        <dbReference type="ChEBI" id="CHEBI:37565"/>
    </ligand>
</feature>
<sequence>MMKSYITKLLDWIKSKFWNKELELAVVGLQNAGKTTLLGSLATGEYDEDTIPTIGFNLKEIKKGKVGMKMWDLGGQPKFRESWEKYCRNTDCIVFVVDSIDISNMEMARHQLHQLISWPSLAGIPLLVLGNKNDLDGALTEEELIEELNLRVITDRKIACFSISAKDMVNIDITMKWLTTLPKLSKQPQNE</sequence>
<feature type="binding site" evidence="5">
    <location>
        <position position="35"/>
    </location>
    <ligand>
        <name>Mg(2+)</name>
        <dbReference type="ChEBI" id="CHEBI:18420"/>
    </ligand>
</feature>
<protein>
    <submittedName>
        <fullName evidence="7">Adp-ribosylation factor-like protein 8b</fullName>
    </submittedName>
</protein>
<dbReference type="InterPro" id="IPR027417">
    <property type="entry name" value="P-loop_NTPase"/>
</dbReference>
<evidence type="ECO:0000313" key="8">
    <source>
        <dbReference type="Proteomes" id="UP000039865"/>
    </source>
</evidence>
<name>A0A078AB23_STYLE</name>
<dbReference type="PROSITE" id="PS51419">
    <property type="entry name" value="RAB"/>
    <property type="match status" value="1"/>
</dbReference>
<dbReference type="GO" id="GO:0003924">
    <property type="term" value="F:GTPase activity"/>
    <property type="evidence" value="ECO:0007669"/>
    <property type="project" value="InterPro"/>
</dbReference>
<evidence type="ECO:0000256" key="5">
    <source>
        <dbReference type="PIRSR" id="PIRSR606689-2"/>
    </source>
</evidence>
<dbReference type="AlphaFoldDB" id="A0A078AB23"/>
<dbReference type="InParanoid" id="A0A078AB23"/>
<feature type="binding site" evidence="5">
    <location>
        <position position="53"/>
    </location>
    <ligand>
        <name>Mg(2+)</name>
        <dbReference type="ChEBI" id="CHEBI:18420"/>
    </ligand>
</feature>
<evidence type="ECO:0000256" key="6">
    <source>
        <dbReference type="RuleBase" id="RU003925"/>
    </source>
</evidence>
<accession>A0A078AB23</accession>
<proteinExistence type="inferred from homology"/>
<dbReference type="NCBIfam" id="TIGR00231">
    <property type="entry name" value="small_GTP"/>
    <property type="match status" value="1"/>
</dbReference>
<dbReference type="FunFam" id="3.40.50.300:FF:001120">
    <property type="entry name" value="ADP-ribosylation factor family"/>
    <property type="match status" value="1"/>
</dbReference>
<evidence type="ECO:0000256" key="4">
    <source>
        <dbReference type="PIRSR" id="PIRSR606689-1"/>
    </source>
</evidence>
<dbReference type="SMART" id="SM00178">
    <property type="entry name" value="SAR"/>
    <property type="match status" value="1"/>
</dbReference>
<feature type="binding site" evidence="4">
    <location>
        <begin position="131"/>
        <end position="134"/>
    </location>
    <ligand>
        <name>GTP</name>
        <dbReference type="ChEBI" id="CHEBI:37565"/>
    </ligand>
</feature>